<reference evidence="2 3" key="1">
    <citation type="submission" date="2017-08" db="EMBL/GenBank/DDBJ databases">
        <title>Infants hospitalized years apart are colonized by the same room-sourced microbial strains.</title>
        <authorList>
            <person name="Brooks B."/>
            <person name="Olm M.R."/>
            <person name="Firek B.A."/>
            <person name="Baker R."/>
            <person name="Thomas B.C."/>
            <person name="Morowitz M.J."/>
            <person name="Banfield J.F."/>
        </authorList>
    </citation>
    <scope>NUCLEOTIDE SEQUENCE [LARGE SCALE GENOMIC DNA]</scope>
    <source>
        <strain evidence="2">S2_005_001_R2_27</strain>
    </source>
</reference>
<evidence type="ECO:0008006" key="4">
    <source>
        <dbReference type="Google" id="ProtNLM"/>
    </source>
</evidence>
<dbReference type="AlphaFoldDB" id="A0A2W5SFV9"/>
<organism evidence="2 3">
    <name type="scientific">Ancylobacter novellus</name>
    <name type="common">Thiobacillus novellus</name>
    <dbReference type="NCBI Taxonomy" id="921"/>
    <lineage>
        <taxon>Bacteria</taxon>
        <taxon>Pseudomonadati</taxon>
        <taxon>Pseudomonadota</taxon>
        <taxon>Alphaproteobacteria</taxon>
        <taxon>Hyphomicrobiales</taxon>
        <taxon>Xanthobacteraceae</taxon>
        <taxon>Ancylobacter</taxon>
    </lineage>
</organism>
<dbReference type="Proteomes" id="UP000248887">
    <property type="component" value="Unassembled WGS sequence"/>
</dbReference>
<name>A0A2W5SFV9_ANCNO</name>
<feature type="signal peptide" evidence="1">
    <location>
        <begin position="1"/>
        <end position="19"/>
    </location>
</feature>
<dbReference type="EMBL" id="QFQD01000040">
    <property type="protein sequence ID" value="PZQ81757.1"/>
    <property type="molecule type" value="Genomic_DNA"/>
</dbReference>
<keyword evidence="1" id="KW-0732">Signal</keyword>
<sequence length="95" mass="10492">MRTILLPFAVVLLATPALAQSMPNSLNMSCATATNLVRQQGGVVIATGPNIFDRYVASQRYCSLDQTTVPAWIQTSDQKQCFVGYRCRDPLARNR</sequence>
<gene>
    <name evidence="2" type="ORF">DI549_13340</name>
</gene>
<evidence type="ECO:0000256" key="1">
    <source>
        <dbReference type="SAM" id="SignalP"/>
    </source>
</evidence>
<protein>
    <recommendedName>
        <fullName evidence="4">KTSC domain-containing protein</fullName>
    </recommendedName>
</protein>
<proteinExistence type="predicted"/>
<accession>A0A2W5SFV9</accession>
<evidence type="ECO:0000313" key="2">
    <source>
        <dbReference type="EMBL" id="PZQ81757.1"/>
    </source>
</evidence>
<comment type="caution">
    <text evidence="2">The sequence shown here is derived from an EMBL/GenBank/DDBJ whole genome shotgun (WGS) entry which is preliminary data.</text>
</comment>
<feature type="chain" id="PRO_5015870717" description="KTSC domain-containing protein" evidence="1">
    <location>
        <begin position="20"/>
        <end position="95"/>
    </location>
</feature>
<evidence type="ECO:0000313" key="3">
    <source>
        <dbReference type="Proteomes" id="UP000248887"/>
    </source>
</evidence>